<gene>
    <name evidence="1" type="ORF">BTN49_0167</name>
</gene>
<proteinExistence type="predicted"/>
<organism evidence="1 2">
    <name type="scientific">Candidatus Enterovibrio escicola</name>
    <dbReference type="NCBI Taxonomy" id="1927127"/>
    <lineage>
        <taxon>Bacteria</taxon>
        <taxon>Pseudomonadati</taxon>
        <taxon>Pseudomonadota</taxon>
        <taxon>Gammaproteobacteria</taxon>
        <taxon>Vibrionales</taxon>
        <taxon>Vibrionaceae</taxon>
        <taxon>Enterovibrio</taxon>
    </lineage>
</organism>
<keyword evidence="2" id="KW-1185">Reference proteome</keyword>
<comment type="caution">
    <text evidence="1">The sequence shown here is derived from an EMBL/GenBank/DDBJ whole genome shotgun (WGS) entry which is preliminary data.</text>
</comment>
<dbReference type="AlphaFoldDB" id="A0A2A5T7L8"/>
<reference evidence="2" key="1">
    <citation type="submission" date="2017-04" db="EMBL/GenBank/DDBJ databases">
        <title>Genome evolution of the luminous symbionts of deep sea anglerfish.</title>
        <authorList>
            <person name="Hendry T.A."/>
        </authorList>
    </citation>
    <scope>NUCLEOTIDE SEQUENCE [LARGE SCALE GENOMIC DNA]</scope>
</reference>
<dbReference type="Proteomes" id="UP000219020">
    <property type="component" value="Unassembled WGS sequence"/>
</dbReference>
<dbReference type="EMBL" id="NBYY01000003">
    <property type="protein sequence ID" value="PCS24173.1"/>
    <property type="molecule type" value="Genomic_DNA"/>
</dbReference>
<name>A0A2A5T7L8_9GAMM</name>
<evidence type="ECO:0000313" key="2">
    <source>
        <dbReference type="Proteomes" id="UP000219020"/>
    </source>
</evidence>
<protein>
    <submittedName>
        <fullName evidence="1">Uncharacterized protein</fullName>
    </submittedName>
</protein>
<accession>A0A2A5T7L8</accession>
<evidence type="ECO:0000313" key="1">
    <source>
        <dbReference type="EMBL" id="PCS24173.1"/>
    </source>
</evidence>
<sequence length="46" mass="5417">MQTAFTNDIFDVISFWCSSLHLPMHTVIMTSVKPAETYIFKLFEYI</sequence>